<dbReference type="RefSeq" id="WP_004404213.1">
    <property type="nucleotide sequence ID" value="NZ_KB731305.1"/>
</dbReference>
<name>M8CLM0_THETY</name>
<dbReference type="InterPro" id="IPR014986">
    <property type="entry name" value="XkdN-like"/>
</dbReference>
<dbReference type="Gene3D" id="3.30.2220.30">
    <property type="match status" value="1"/>
</dbReference>
<gene>
    <name evidence="1" type="ORF">TthWC1_2364</name>
</gene>
<dbReference type="HOGENOM" id="CLU_132530_0_0_9"/>
<dbReference type="AlphaFoldDB" id="M8CLM0"/>
<accession>M8CLM0</accession>
<organism evidence="1 2">
    <name type="scientific">Thermoanaerobacter thermohydrosulfuricus WC1</name>
    <dbReference type="NCBI Taxonomy" id="1198630"/>
    <lineage>
        <taxon>Bacteria</taxon>
        <taxon>Bacillati</taxon>
        <taxon>Bacillota</taxon>
        <taxon>Clostridia</taxon>
        <taxon>Thermoanaerobacterales</taxon>
        <taxon>Thermoanaerobacteraceae</taxon>
        <taxon>Thermoanaerobacter</taxon>
    </lineage>
</organism>
<evidence type="ECO:0000313" key="1">
    <source>
        <dbReference type="EMBL" id="EMT38125.1"/>
    </source>
</evidence>
<keyword evidence="2" id="KW-1185">Reference proteome</keyword>
<reference evidence="1 2" key="1">
    <citation type="journal article" date="2013" name="PLoS ONE">
        <title>Genomic Evaluation of Thermoanaerobacter spp. for the Construction of Designer Co-Cultures to Improve Lignocellulosic Biofuel Production.</title>
        <authorList>
            <person name="Verbeke T.J."/>
            <person name="Zhang X."/>
            <person name="Henrissat B."/>
            <person name="Spicer V."/>
            <person name="Rydzak T."/>
            <person name="Krokhin O.V."/>
            <person name="Fristensky B."/>
            <person name="Levin D.B."/>
            <person name="Sparling R."/>
        </authorList>
    </citation>
    <scope>NUCLEOTIDE SEQUENCE [LARGE SCALE GENOMIC DNA]</scope>
    <source>
        <strain evidence="1 2">WC1</strain>
    </source>
</reference>
<evidence type="ECO:0000313" key="2">
    <source>
        <dbReference type="Proteomes" id="UP000013242"/>
    </source>
</evidence>
<dbReference type="Pfam" id="PF08890">
    <property type="entry name" value="Phage_TAC_5"/>
    <property type="match status" value="1"/>
</dbReference>
<dbReference type="Proteomes" id="UP000013242">
    <property type="component" value="Unassembled WGS sequence"/>
</dbReference>
<proteinExistence type="predicted"/>
<dbReference type="InterPro" id="IPR038559">
    <property type="entry name" value="XkdN-like_sf"/>
</dbReference>
<dbReference type="PATRIC" id="fig|1198630.3.peg.2363"/>
<protein>
    <submittedName>
        <fullName evidence="1">Phage XkdN-like protein</fullName>
    </submittedName>
</protein>
<sequence>MDEIKRDELLEAENTILQDISGVLEAMETVTRYEVFEVVREGKKLFSFRVRGLDDEEIEKCRDQATKVVKDRRFGSLAVPRDFNAAKFNSLMIYTATHPEDRKALWDNKTFWEKTGVVTGWQLVDKVLKRGEKDAVIELIEKLSGYGEDNENLEETLKNS</sequence>
<comment type="caution">
    <text evidence="1">The sequence shown here is derived from an EMBL/GenBank/DDBJ whole genome shotgun (WGS) entry which is preliminary data.</text>
</comment>
<dbReference type="EMBL" id="AMYG01000057">
    <property type="protein sequence ID" value="EMT38125.1"/>
    <property type="molecule type" value="Genomic_DNA"/>
</dbReference>